<proteinExistence type="predicted"/>
<dbReference type="AlphaFoldDB" id="A0A2P5DI28"/>
<keyword evidence="2" id="KW-1185">Reference proteome</keyword>
<accession>A0A2P5DI28</accession>
<gene>
    <name evidence="1" type="ORF">PanWU01x14_061090</name>
</gene>
<name>A0A2P5DI28_PARAD</name>
<reference evidence="2" key="1">
    <citation type="submission" date="2016-06" db="EMBL/GenBank/DDBJ databases">
        <title>Parallel loss of symbiosis genes in relatives of nitrogen-fixing non-legume Parasponia.</title>
        <authorList>
            <person name="Van Velzen R."/>
            <person name="Holmer R."/>
            <person name="Bu F."/>
            <person name="Rutten L."/>
            <person name="Van Zeijl A."/>
            <person name="Liu W."/>
            <person name="Santuari L."/>
            <person name="Cao Q."/>
            <person name="Sharma T."/>
            <person name="Shen D."/>
            <person name="Roswanjaya Y."/>
            <person name="Wardhani T."/>
            <person name="Kalhor M.S."/>
            <person name="Jansen J."/>
            <person name="Van den Hoogen J."/>
            <person name="Gungor B."/>
            <person name="Hartog M."/>
            <person name="Hontelez J."/>
            <person name="Verver J."/>
            <person name="Yang W.-C."/>
            <person name="Schijlen E."/>
            <person name="Repin R."/>
            <person name="Schilthuizen M."/>
            <person name="Schranz E."/>
            <person name="Heidstra R."/>
            <person name="Miyata K."/>
            <person name="Fedorova E."/>
            <person name="Kohlen W."/>
            <person name="Bisseling T."/>
            <person name="Smit S."/>
            <person name="Geurts R."/>
        </authorList>
    </citation>
    <scope>NUCLEOTIDE SEQUENCE [LARGE SCALE GENOMIC DNA]</scope>
    <source>
        <strain evidence="2">cv. WU1-14</strain>
    </source>
</reference>
<evidence type="ECO:0000313" key="2">
    <source>
        <dbReference type="Proteomes" id="UP000237105"/>
    </source>
</evidence>
<comment type="caution">
    <text evidence="1">The sequence shown here is derived from an EMBL/GenBank/DDBJ whole genome shotgun (WGS) entry which is preliminary data.</text>
</comment>
<organism evidence="1 2">
    <name type="scientific">Parasponia andersonii</name>
    <name type="common">Sponia andersonii</name>
    <dbReference type="NCBI Taxonomy" id="3476"/>
    <lineage>
        <taxon>Eukaryota</taxon>
        <taxon>Viridiplantae</taxon>
        <taxon>Streptophyta</taxon>
        <taxon>Embryophyta</taxon>
        <taxon>Tracheophyta</taxon>
        <taxon>Spermatophyta</taxon>
        <taxon>Magnoliopsida</taxon>
        <taxon>eudicotyledons</taxon>
        <taxon>Gunneridae</taxon>
        <taxon>Pentapetalae</taxon>
        <taxon>rosids</taxon>
        <taxon>fabids</taxon>
        <taxon>Rosales</taxon>
        <taxon>Cannabaceae</taxon>
        <taxon>Parasponia</taxon>
    </lineage>
</organism>
<dbReference type="PANTHER" id="PTHR31111:SF138">
    <property type="entry name" value="F-BOX ASSOCIATED DOMAIN-CONTAINING PROTEIN"/>
    <property type="match status" value="1"/>
</dbReference>
<dbReference type="PANTHER" id="PTHR31111">
    <property type="entry name" value="BNAA05G37150D PROTEIN-RELATED"/>
    <property type="match status" value="1"/>
</dbReference>
<dbReference type="EMBL" id="JXTB01000036">
    <property type="protein sequence ID" value="PON72959.1"/>
    <property type="molecule type" value="Genomic_DNA"/>
</dbReference>
<sequence length="211" mass="24403">MLGFGHDSVDDVYKVVRVACEGYTPPVLYPEQQCKSIIYWLLTSGCGNGNRVIISFDVHSEDFQTISMPTLDDNFSTTETCSDVSFKLALWNESVALFKYYVPRCRCLKRSTTCFSPKPIEMWVLDESSKGPEKSYFWTKHLIIPPLDRYYRPQVFSSFSRSTDHTRKIYFASSYNLVTQKVRRLCGIPETLEGIGSFAYVQSWFQLLNHF</sequence>
<dbReference type="Proteomes" id="UP000237105">
    <property type="component" value="Unassembled WGS sequence"/>
</dbReference>
<evidence type="ECO:0000313" key="1">
    <source>
        <dbReference type="EMBL" id="PON72959.1"/>
    </source>
</evidence>
<protein>
    <submittedName>
        <fullName evidence="1">F-box associated domain, type</fullName>
    </submittedName>
</protein>